<dbReference type="Proteomes" id="UP001732700">
    <property type="component" value="Chromosome 4A"/>
</dbReference>
<accession>A0ACD5WM25</accession>
<organism evidence="1 2">
    <name type="scientific">Avena sativa</name>
    <name type="common">Oat</name>
    <dbReference type="NCBI Taxonomy" id="4498"/>
    <lineage>
        <taxon>Eukaryota</taxon>
        <taxon>Viridiplantae</taxon>
        <taxon>Streptophyta</taxon>
        <taxon>Embryophyta</taxon>
        <taxon>Tracheophyta</taxon>
        <taxon>Spermatophyta</taxon>
        <taxon>Magnoliopsida</taxon>
        <taxon>Liliopsida</taxon>
        <taxon>Poales</taxon>
        <taxon>Poaceae</taxon>
        <taxon>BOP clade</taxon>
        <taxon>Pooideae</taxon>
        <taxon>Poodae</taxon>
        <taxon>Poeae</taxon>
        <taxon>Poeae Chloroplast Group 1 (Aveneae type)</taxon>
        <taxon>Aveninae</taxon>
        <taxon>Avena</taxon>
    </lineage>
</organism>
<name>A0ACD5WM25_AVESA</name>
<evidence type="ECO:0000313" key="2">
    <source>
        <dbReference type="Proteomes" id="UP001732700"/>
    </source>
</evidence>
<reference evidence="1" key="1">
    <citation type="submission" date="2021-05" db="EMBL/GenBank/DDBJ databases">
        <authorList>
            <person name="Scholz U."/>
            <person name="Mascher M."/>
            <person name="Fiebig A."/>
        </authorList>
    </citation>
    <scope>NUCLEOTIDE SEQUENCE [LARGE SCALE GENOMIC DNA]</scope>
</reference>
<sequence>MARGLEDLKNHLPVQILVLCSLGLQVILFVCAGARRRETFSGVPVRMTLLWLAYNFGPIFVTVTLGRLSLSSDTGMHPLVTLWAPFLLLHLAGPDNIAAYALQDNQLYLRSLQTFIAQVTAGGYFLYKYRNTSGNFIRLASRLMFVVGVIKYGERWLALQRGNLSSIRDSLKKQQPVIYSHVHKEDVKFMKIDGREKLDDESSVRRAHSMFHICKCWIVDSSEDEPARSNLIGKLRGLEFWTIVEIELSLMYDILYTKAAVIHTWQGYTIRVISPLAILTSLLLFHYSEEDVHGEADRATTYVLFGSALVMEWTSLLNALGSSWMYAYLSTTRIPWLRYTFLCSGRWDRLRRLVLSLNSFVTFGGSRSGVRRWSGNMGQYNMLHFCTRPDTVLTRPLLGTFAKLLGFEELWNRKHFSGAITIWDHKLIKVCIDDHTDLLYEKAWLNTLGMIKYQWGMTTLEYRKPEYDFIEATTLGDEFQEGIIIWHIATDFFLSKCKSGNASRGVVSTVKALSNYMMFLLVERPYMLPGTAQNKLYERTCKALDGAVSQYHPTGICGVLKSLFGWHDDPAASSSSSRATNSRIHAEKMYNKHVSLPDYSYHNVRLNHSATVAKELLEYEEKHSTDMSLQLLLEMWTDMLVYAGNKCSKESHAKKLSSGGELTTIVWLIVEHYHQASLELRGILEGERDHHNYYTV</sequence>
<keyword evidence="2" id="KW-1185">Reference proteome</keyword>
<reference evidence="1" key="2">
    <citation type="submission" date="2025-09" db="UniProtKB">
        <authorList>
            <consortium name="EnsemblPlants"/>
        </authorList>
    </citation>
    <scope>IDENTIFICATION</scope>
</reference>
<dbReference type="EnsemblPlants" id="AVESA.00010b.r2.4AG0654540.1">
    <property type="protein sequence ID" value="AVESA.00010b.r2.4AG0654540.1.CDS.1"/>
    <property type="gene ID" value="AVESA.00010b.r2.4AG0654540"/>
</dbReference>
<protein>
    <submittedName>
        <fullName evidence="1">Uncharacterized protein</fullName>
    </submittedName>
</protein>
<evidence type="ECO:0000313" key="1">
    <source>
        <dbReference type="EnsemblPlants" id="AVESA.00010b.r2.4AG0654540.1.CDS.1"/>
    </source>
</evidence>
<proteinExistence type="predicted"/>